<name>C0CHP0_BLAHS</name>
<evidence type="ECO:0000256" key="9">
    <source>
        <dbReference type="PROSITE-ProRule" id="PRU01193"/>
    </source>
</evidence>
<evidence type="ECO:0008006" key="15">
    <source>
        <dbReference type="Google" id="ProtNLM"/>
    </source>
</evidence>
<dbReference type="GO" id="GO:0050660">
    <property type="term" value="F:flavin adenine dinucleotide binding"/>
    <property type="evidence" value="ECO:0007669"/>
    <property type="project" value="InterPro"/>
</dbReference>
<dbReference type="Pfam" id="PF00571">
    <property type="entry name" value="CBS"/>
    <property type="match status" value="2"/>
</dbReference>
<feature type="domain" description="CBS" evidence="11">
    <location>
        <begin position="234"/>
        <end position="294"/>
    </location>
</feature>
<feature type="transmembrane region" description="Helical" evidence="10">
    <location>
        <begin position="150"/>
        <end position="171"/>
    </location>
</feature>
<dbReference type="InterPro" id="IPR005170">
    <property type="entry name" value="Transptr-assoc_dom"/>
</dbReference>
<keyword evidence="4" id="KW-0677">Repeat</keyword>
<dbReference type="eggNOG" id="COG1253">
    <property type="taxonomic scope" value="Bacteria"/>
</dbReference>
<dbReference type="Proteomes" id="UP000003100">
    <property type="component" value="Unassembled WGS sequence"/>
</dbReference>
<dbReference type="CDD" id="cd04590">
    <property type="entry name" value="CBS_pair_CorC_HlyC_assoc"/>
    <property type="match status" value="1"/>
</dbReference>
<dbReference type="SMART" id="SM00116">
    <property type="entry name" value="CBS"/>
    <property type="match status" value="2"/>
</dbReference>
<comment type="similarity">
    <text evidence="2">Belongs to the UPF0053 family.</text>
</comment>
<keyword evidence="6 8" id="KW-0129">CBS domain</keyword>
<reference evidence="13 14" key="1">
    <citation type="submission" date="2009-01" db="EMBL/GenBank/DDBJ databases">
        <authorList>
            <person name="Fulton L."/>
            <person name="Clifton S."/>
            <person name="Fulton B."/>
            <person name="Xu J."/>
            <person name="Minx P."/>
            <person name="Pepin K.H."/>
            <person name="Johnson M."/>
            <person name="Bhonagiri V."/>
            <person name="Nash W.E."/>
            <person name="Mardis E.R."/>
            <person name="Wilson R.K."/>
        </authorList>
    </citation>
    <scope>NUCLEOTIDE SEQUENCE [LARGE SCALE GENOMIC DNA]</scope>
    <source>
        <strain evidence="14">DSM 10507 / JCM 14656 / S5a33</strain>
    </source>
</reference>
<dbReference type="Pfam" id="PF01595">
    <property type="entry name" value="CNNM"/>
    <property type="match status" value="1"/>
</dbReference>
<dbReference type="FunFam" id="3.10.580.10:FF:000002">
    <property type="entry name" value="Magnesium/cobalt efflux protein CorC"/>
    <property type="match status" value="1"/>
</dbReference>
<dbReference type="GO" id="GO:0005886">
    <property type="term" value="C:plasma membrane"/>
    <property type="evidence" value="ECO:0007669"/>
    <property type="project" value="TreeGrafter"/>
</dbReference>
<feature type="domain" description="CBS" evidence="11">
    <location>
        <begin position="304"/>
        <end position="361"/>
    </location>
</feature>
<dbReference type="PANTHER" id="PTHR22777:SF17">
    <property type="entry name" value="UPF0053 PROTEIN SLL0260"/>
    <property type="match status" value="1"/>
</dbReference>
<evidence type="ECO:0000256" key="10">
    <source>
        <dbReference type="SAM" id="Phobius"/>
    </source>
</evidence>
<dbReference type="InterPro" id="IPR044751">
    <property type="entry name" value="Ion_transp-like_CBS"/>
</dbReference>
<gene>
    <name evidence="13" type="ORF">RUMHYD_00354</name>
</gene>
<dbReference type="InterPro" id="IPR000644">
    <property type="entry name" value="CBS_dom"/>
</dbReference>
<dbReference type="InterPro" id="IPR046342">
    <property type="entry name" value="CBS_dom_sf"/>
</dbReference>
<dbReference type="SUPFAM" id="SSF54631">
    <property type="entry name" value="CBS-domain pair"/>
    <property type="match status" value="1"/>
</dbReference>
<sequence length="460" mass="51573">MQEIGTHSLTAYEEFEERYMDDSSRPLWGCFLFVLFILLNGILYGFGAAIQRMNQTDVEKEALGGNRKAAKLWKIMQNPGRLISSILASTTLLGVCYGTFGVHSFAELLVPYIDQRIAYAVVIVVSVILLASLGILSFKKVSTFYPKRVSYLFLGIVSLVITILTPLTSLISGISAGLTRLLGLDAKKVQGDVTEEEIISMVGEAHEQGVIEESEAEMIQNLISFSEKEAKDIMTPRMNITALDAQMTLNDAIEIMLEEGYSRYPVYVEDLDNILGVLNFRDVVPIITKSERAGERPLRELPGLIRSVVFIPETRGINQILQGMQARKTHMVVVVDEYGQTEGLVAMEDILEEIVGEIHDEYDEEEANIQPQLDQSVIIDGFTRLEELEEELGMEFGDQEMETLNGYLTYMLDHIPTIKDKEVIANGYRFEILSVENNTIQKVKARKLPSAAQTPLEEKK</sequence>
<evidence type="ECO:0000256" key="1">
    <source>
        <dbReference type="ARBA" id="ARBA00004141"/>
    </source>
</evidence>
<feature type="transmembrane region" description="Helical" evidence="10">
    <location>
        <begin position="82"/>
        <end position="105"/>
    </location>
</feature>
<evidence type="ECO:0000313" key="14">
    <source>
        <dbReference type="Proteomes" id="UP000003100"/>
    </source>
</evidence>
<dbReference type="EMBL" id="ACBZ01000012">
    <property type="protein sequence ID" value="EEG50741.1"/>
    <property type="molecule type" value="Genomic_DNA"/>
</dbReference>
<dbReference type="Gene3D" id="3.10.580.10">
    <property type="entry name" value="CBS-domain"/>
    <property type="match status" value="1"/>
</dbReference>
<dbReference type="Gene3D" id="3.30.465.10">
    <property type="match status" value="1"/>
</dbReference>
<comment type="caution">
    <text evidence="13">The sequence shown here is derived from an EMBL/GenBank/DDBJ whole genome shotgun (WGS) entry which is preliminary data.</text>
</comment>
<organism evidence="13 14">
    <name type="scientific">Blautia hydrogenotrophica (strain DSM 10507 / JCM 14656 / S5a33)</name>
    <name type="common">Ruminococcus hydrogenotrophicus</name>
    <dbReference type="NCBI Taxonomy" id="476272"/>
    <lineage>
        <taxon>Bacteria</taxon>
        <taxon>Bacillati</taxon>
        <taxon>Bacillota</taxon>
        <taxon>Clostridia</taxon>
        <taxon>Lachnospirales</taxon>
        <taxon>Lachnospiraceae</taxon>
        <taxon>Blautia</taxon>
    </lineage>
</organism>
<proteinExistence type="inferred from homology"/>
<evidence type="ECO:0000259" key="12">
    <source>
        <dbReference type="PROSITE" id="PS51846"/>
    </source>
</evidence>
<accession>C0CHP0</accession>
<dbReference type="PATRIC" id="fig|476272.21.peg.3362"/>
<protein>
    <recommendedName>
        <fullName evidence="15">Mg2+ and Co2+ transporter CorB</fullName>
    </recommendedName>
</protein>
<keyword evidence="5 9" id="KW-1133">Transmembrane helix</keyword>
<feature type="transmembrane region" description="Helical" evidence="10">
    <location>
        <begin position="26"/>
        <end position="46"/>
    </location>
</feature>
<evidence type="ECO:0000256" key="5">
    <source>
        <dbReference type="ARBA" id="ARBA00022989"/>
    </source>
</evidence>
<keyword evidence="14" id="KW-1185">Reference proteome</keyword>
<keyword evidence="3 9" id="KW-0812">Transmembrane</keyword>
<evidence type="ECO:0000259" key="11">
    <source>
        <dbReference type="PROSITE" id="PS51371"/>
    </source>
</evidence>
<dbReference type="InterPro" id="IPR016169">
    <property type="entry name" value="FAD-bd_PCMH_sub2"/>
</dbReference>
<feature type="transmembrane region" description="Helical" evidence="10">
    <location>
        <begin position="117"/>
        <end position="138"/>
    </location>
</feature>
<evidence type="ECO:0000256" key="6">
    <source>
        <dbReference type="ARBA" id="ARBA00023122"/>
    </source>
</evidence>
<dbReference type="PANTHER" id="PTHR22777">
    <property type="entry name" value="HEMOLYSIN-RELATED"/>
    <property type="match status" value="1"/>
</dbReference>
<evidence type="ECO:0000256" key="3">
    <source>
        <dbReference type="ARBA" id="ARBA00022692"/>
    </source>
</evidence>
<dbReference type="InterPro" id="IPR002550">
    <property type="entry name" value="CNNM"/>
</dbReference>
<evidence type="ECO:0000256" key="7">
    <source>
        <dbReference type="ARBA" id="ARBA00023136"/>
    </source>
</evidence>
<dbReference type="SUPFAM" id="SSF56176">
    <property type="entry name" value="FAD-binding/transporter-associated domain-like"/>
    <property type="match status" value="1"/>
</dbReference>
<dbReference type="InterPro" id="IPR036318">
    <property type="entry name" value="FAD-bd_PCMH-like_sf"/>
</dbReference>
<evidence type="ECO:0000256" key="2">
    <source>
        <dbReference type="ARBA" id="ARBA00006337"/>
    </source>
</evidence>
<reference evidence="13 14" key="2">
    <citation type="submission" date="2009-02" db="EMBL/GenBank/DDBJ databases">
        <title>Draft genome sequence of Blautia hydrogenotrophica DSM 10507 (Ruminococcus hydrogenotrophicus DSM 10507).</title>
        <authorList>
            <person name="Sudarsanam P."/>
            <person name="Ley R."/>
            <person name="Guruge J."/>
            <person name="Turnbaugh P.J."/>
            <person name="Mahowald M."/>
            <person name="Liep D."/>
            <person name="Gordon J."/>
        </authorList>
    </citation>
    <scope>NUCLEOTIDE SEQUENCE [LARGE SCALE GENOMIC DNA]</scope>
    <source>
        <strain evidence="14">DSM 10507 / JCM 14656 / S5a33</strain>
    </source>
</reference>
<evidence type="ECO:0000256" key="4">
    <source>
        <dbReference type="ARBA" id="ARBA00022737"/>
    </source>
</evidence>
<evidence type="ECO:0000313" key="13">
    <source>
        <dbReference type="EMBL" id="EEG50741.1"/>
    </source>
</evidence>
<dbReference type="SMART" id="SM01091">
    <property type="entry name" value="CorC_HlyC"/>
    <property type="match status" value="1"/>
</dbReference>
<feature type="domain" description="CNNM transmembrane" evidence="12">
    <location>
        <begin position="22"/>
        <end position="215"/>
    </location>
</feature>
<dbReference type="PROSITE" id="PS51846">
    <property type="entry name" value="CNNM"/>
    <property type="match status" value="1"/>
</dbReference>
<keyword evidence="7 9" id="KW-0472">Membrane</keyword>
<dbReference type="AlphaFoldDB" id="C0CHP0"/>
<comment type="subcellular location">
    <subcellularLocation>
        <location evidence="1">Membrane</location>
        <topology evidence="1">Multi-pass membrane protein</topology>
    </subcellularLocation>
</comment>
<dbReference type="Pfam" id="PF03471">
    <property type="entry name" value="CorC_HlyC"/>
    <property type="match status" value="1"/>
</dbReference>
<dbReference type="PROSITE" id="PS51371">
    <property type="entry name" value="CBS"/>
    <property type="match status" value="2"/>
</dbReference>
<dbReference type="HOGENOM" id="CLU_015237_4_2_9"/>
<evidence type="ECO:0000256" key="8">
    <source>
        <dbReference type="PROSITE-ProRule" id="PRU00703"/>
    </source>
</evidence>